<dbReference type="Pfam" id="PF02687">
    <property type="entry name" value="FtsX"/>
    <property type="match status" value="1"/>
</dbReference>
<dbReference type="InterPro" id="IPR050250">
    <property type="entry name" value="Macrolide_Exporter_MacB"/>
</dbReference>
<evidence type="ECO:0000256" key="1">
    <source>
        <dbReference type="ARBA" id="ARBA00004651"/>
    </source>
</evidence>
<keyword evidence="4 7" id="KW-1133">Transmembrane helix</keyword>
<dbReference type="GO" id="GO:0005886">
    <property type="term" value="C:plasma membrane"/>
    <property type="evidence" value="ECO:0007669"/>
    <property type="project" value="UniProtKB-SubCell"/>
</dbReference>
<evidence type="ECO:0000256" key="4">
    <source>
        <dbReference type="ARBA" id="ARBA00022989"/>
    </source>
</evidence>
<dbReference type="Proteomes" id="UP000886124">
    <property type="component" value="Unassembled WGS sequence"/>
</dbReference>
<gene>
    <name evidence="10" type="ORF">ENJ89_01095</name>
</gene>
<comment type="similarity">
    <text evidence="6">Belongs to the ABC-4 integral membrane protein family.</text>
</comment>
<dbReference type="GO" id="GO:0022857">
    <property type="term" value="F:transmembrane transporter activity"/>
    <property type="evidence" value="ECO:0007669"/>
    <property type="project" value="TreeGrafter"/>
</dbReference>
<feature type="transmembrane region" description="Helical" evidence="7">
    <location>
        <begin position="21"/>
        <end position="42"/>
    </location>
</feature>
<dbReference type="InterPro" id="IPR025857">
    <property type="entry name" value="MacB_PCD"/>
</dbReference>
<evidence type="ECO:0000256" key="2">
    <source>
        <dbReference type="ARBA" id="ARBA00022475"/>
    </source>
</evidence>
<comment type="subcellular location">
    <subcellularLocation>
        <location evidence="1">Cell membrane</location>
        <topology evidence="1">Multi-pass membrane protein</topology>
    </subcellularLocation>
</comment>
<feature type="transmembrane region" description="Helical" evidence="7">
    <location>
        <begin position="370"/>
        <end position="392"/>
    </location>
</feature>
<evidence type="ECO:0000256" key="3">
    <source>
        <dbReference type="ARBA" id="ARBA00022692"/>
    </source>
</evidence>
<sequence length="409" mass="44634">MIIGEYIAVAVDQIRTAKLRAFLTVLGITIGIATVIFIVSVLEGYNKSVNQQLNVLGANTFQVQRDDPLGQSGNPHQKKKARKNLKRELAQAIRQNCDLVEAVAAEEKIFGVVMIYKKNKTNPNVSLYGSEPDFFMNNGYFPADGRILTEQDLFSHRRVIVLGMDLVDVLFPFENPLGQWIKVNGIKFKVVGTLERMGNATFGQSRDNLAVIPITTLEDIWGKNRSISLTVRVKEGADFEVAQSQVIGVLRKERKVPPGAENDFSIFSNETLEDAFRKIALQVKMVAILLGMISLLVGSIGVMNIMLVTVTERTREIGIRKAVGAKSAAILVQFLNEAVVLTLIGGVIGLILGFALAGVVAVFLKIPFVVPVWVVASSLAVTALVGVLAGLYPAARAARMNPITALRYE</sequence>
<organism evidence="10">
    <name type="scientific">Caldithrix abyssi</name>
    <dbReference type="NCBI Taxonomy" id="187145"/>
    <lineage>
        <taxon>Bacteria</taxon>
        <taxon>Pseudomonadati</taxon>
        <taxon>Calditrichota</taxon>
        <taxon>Calditrichia</taxon>
        <taxon>Calditrichales</taxon>
        <taxon>Calditrichaceae</taxon>
        <taxon>Caldithrix</taxon>
    </lineage>
</organism>
<evidence type="ECO:0000256" key="6">
    <source>
        <dbReference type="ARBA" id="ARBA00038076"/>
    </source>
</evidence>
<reference evidence="10" key="1">
    <citation type="journal article" date="2020" name="mSystems">
        <title>Genome- and Community-Level Interaction Insights into Carbon Utilization and Element Cycling Functions of Hydrothermarchaeota in Hydrothermal Sediment.</title>
        <authorList>
            <person name="Zhou Z."/>
            <person name="Liu Y."/>
            <person name="Xu W."/>
            <person name="Pan J."/>
            <person name="Luo Z.H."/>
            <person name="Li M."/>
        </authorList>
    </citation>
    <scope>NUCLEOTIDE SEQUENCE [LARGE SCALE GENOMIC DNA]</scope>
    <source>
        <strain evidence="10">HyVt-527</strain>
    </source>
</reference>
<accession>A0A7V5UE04</accession>
<dbReference type="EMBL" id="DROD01000079">
    <property type="protein sequence ID" value="HHJ51763.1"/>
    <property type="molecule type" value="Genomic_DNA"/>
</dbReference>
<keyword evidence="3 7" id="KW-0812">Transmembrane</keyword>
<feature type="domain" description="ABC3 transporter permease C-terminal" evidence="8">
    <location>
        <begin position="289"/>
        <end position="402"/>
    </location>
</feature>
<feature type="transmembrane region" description="Helical" evidence="7">
    <location>
        <begin position="331"/>
        <end position="364"/>
    </location>
</feature>
<feature type="domain" description="MacB-like periplasmic core" evidence="9">
    <location>
        <begin position="22"/>
        <end position="246"/>
    </location>
</feature>
<dbReference type="PANTHER" id="PTHR30572">
    <property type="entry name" value="MEMBRANE COMPONENT OF TRANSPORTER-RELATED"/>
    <property type="match status" value="1"/>
</dbReference>
<keyword evidence="2" id="KW-1003">Cell membrane</keyword>
<protein>
    <submittedName>
        <fullName evidence="10">FtsX-like permease family protein</fullName>
    </submittedName>
</protein>
<dbReference type="PANTHER" id="PTHR30572:SF4">
    <property type="entry name" value="ABC TRANSPORTER PERMEASE YTRF"/>
    <property type="match status" value="1"/>
</dbReference>
<proteinExistence type="inferred from homology"/>
<evidence type="ECO:0000259" key="8">
    <source>
        <dbReference type="Pfam" id="PF02687"/>
    </source>
</evidence>
<evidence type="ECO:0000256" key="5">
    <source>
        <dbReference type="ARBA" id="ARBA00023136"/>
    </source>
</evidence>
<evidence type="ECO:0000256" key="7">
    <source>
        <dbReference type="SAM" id="Phobius"/>
    </source>
</evidence>
<name>A0A7V5UE04_CALAY</name>
<dbReference type="InterPro" id="IPR003838">
    <property type="entry name" value="ABC3_permease_C"/>
</dbReference>
<feature type="transmembrane region" description="Helical" evidence="7">
    <location>
        <begin position="285"/>
        <end position="310"/>
    </location>
</feature>
<dbReference type="Pfam" id="PF12704">
    <property type="entry name" value="MacB_PCD"/>
    <property type="match status" value="1"/>
</dbReference>
<comment type="caution">
    <text evidence="10">The sequence shown here is derived from an EMBL/GenBank/DDBJ whole genome shotgun (WGS) entry which is preliminary data.</text>
</comment>
<evidence type="ECO:0000259" key="9">
    <source>
        <dbReference type="Pfam" id="PF12704"/>
    </source>
</evidence>
<evidence type="ECO:0000313" key="10">
    <source>
        <dbReference type="EMBL" id="HHJ51763.1"/>
    </source>
</evidence>
<dbReference type="AlphaFoldDB" id="A0A7V5UE04"/>
<keyword evidence="5 7" id="KW-0472">Membrane</keyword>